<dbReference type="CDD" id="cd00082">
    <property type="entry name" value="HisKA"/>
    <property type="match status" value="1"/>
</dbReference>
<evidence type="ECO:0000256" key="4">
    <source>
        <dbReference type="ARBA" id="ARBA00022679"/>
    </source>
</evidence>
<dbReference type="Pfam" id="PF00989">
    <property type="entry name" value="PAS"/>
    <property type="match status" value="2"/>
</dbReference>
<dbReference type="Gene3D" id="3.30.450.20">
    <property type="entry name" value="PAS domain"/>
    <property type="match status" value="2"/>
</dbReference>
<dbReference type="InterPro" id="IPR013767">
    <property type="entry name" value="PAS_fold"/>
</dbReference>
<organism evidence="9 10">
    <name type="scientific">Mucilaginibacter humi</name>
    <dbReference type="NCBI Taxonomy" id="2732510"/>
    <lineage>
        <taxon>Bacteria</taxon>
        <taxon>Pseudomonadati</taxon>
        <taxon>Bacteroidota</taxon>
        <taxon>Sphingobacteriia</taxon>
        <taxon>Sphingobacteriales</taxon>
        <taxon>Sphingobacteriaceae</taxon>
        <taxon>Mucilaginibacter</taxon>
    </lineage>
</organism>
<dbReference type="CDD" id="cd00130">
    <property type="entry name" value="PAS"/>
    <property type="match status" value="2"/>
</dbReference>
<evidence type="ECO:0000256" key="1">
    <source>
        <dbReference type="ARBA" id="ARBA00000085"/>
    </source>
</evidence>
<dbReference type="SUPFAM" id="SSF55874">
    <property type="entry name" value="ATPase domain of HSP90 chaperone/DNA topoisomerase II/histidine kinase"/>
    <property type="match status" value="1"/>
</dbReference>
<gene>
    <name evidence="9" type="ORF">HK413_00280</name>
</gene>
<protein>
    <recommendedName>
        <fullName evidence="2">histidine kinase</fullName>
        <ecNumber evidence="2">2.7.13.3</ecNumber>
    </recommendedName>
</protein>
<keyword evidence="3" id="KW-0597">Phosphoprotein</keyword>
<dbReference type="Gene3D" id="1.10.287.130">
    <property type="match status" value="1"/>
</dbReference>
<dbReference type="Pfam" id="PF02518">
    <property type="entry name" value="HATPase_c"/>
    <property type="match status" value="1"/>
</dbReference>
<dbReference type="PROSITE" id="PS50109">
    <property type="entry name" value="HIS_KIN"/>
    <property type="match status" value="1"/>
</dbReference>
<dbReference type="PANTHER" id="PTHR43047">
    <property type="entry name" value="TWO-COMPONENT HISTIDINE PROTEIN KINASE"/>
    <property type="match status" value="1"/>
</dbReference>
<dbReference type="PRINTS" id="PR00344">
    <property type="entry name" value="BCTRLSENSOR"/>
</dbReference>
<dbReference type="PANTHER" id="PTHR43047:SF72">
    <property type="entry name" value="OSMOSENSING HISTIDINE PROTEIN KINASE SLN1"/>
    <property type="match status" value="1"/>
</dbReference>
<feature type="domain" description="PAC" evidence="8">
    <location>
        <begin position="95"/>
        <end position="147"/>
    </location>
</feature>
<dbReference type="PROSITE" id="PS50112">
    <property type="entry name" value="PAS"/>
    <property type="match status" value="2"/>
</dbReference>
<dbReference type="InterPro" id="IPR000014">
    <property type="entry name" value="PAS"/>
</dbReference>
<dbReference type="SMART" id="SM00388">
    <property type="entry name" value="HisKA"/>
    <property type="match status" value="1"/>
</dbReference>
<dbReference type="InterPro" id="IPR003661">
    <property type="entry name" value="HisK_dim/P_dom"/>
</dbReference>
<sequence>MNQNTPNGSPLLPDNVSLAEQKQAILASIIATSDDAIISKTLDGIINSWNPAAERMFGHTEAEAVGKHISLIIPHDRLGEEDIIIGNISRGRKVDHFETVRMTKNGDMIPISVTISPITDNSGRVIGASKIARDISIYKRVNEKQGMLAAIVDGSDDTIVSKTLDGIITSWNKAAERMFGYTEQEIIGKHISLIIPPERIREEAFIIGEIFNGRRVDHFQTIRQAKDGRQIPLSITVSPIVDGNGNIIGASKIARDISEHLSAQEEKARLFEQVKALNDKKDEFIGLASHELKTPLTSINGYLQLLSSLITDEKGKRFVDKTRQQVKKLNALVSDLLDVSSIEAGKLRFTEERFDIVQVIENVIELFAHSNNNYHIKLETDITELYINGDAHRIEQVLNNLLTNAIRYAPGSNQIIITLGREKNDVKIGVRDFGVGIAPEKLKQIFSRFYRVDETNPNVSGTGIGLYLSKEVITRHNGKIWAESEPGVGSTFWLTLPLEK</sequence>
<evidence type="ECO:0000256" key="2">
    <source>
        <dbReference type="ARBA" id="ARBA00012438"/>
    </source>
</evidence>
<dbReference type="EC" id="2.7.13.3" evidence="2"/>
<evidence type="ECO:0000256" key="3">
    <source>
        <dbReference type="ARBA" id="ARBA00022553"/>
    </source>
</evidence>
<dbReference type="InterPro" id="IPR035965">
    <property type="entry name" value="PAS-like_dom_sf"/>
</dbReference>
<dbReference type="SUPFAM" id="SSF55785">
    <property type="entry name" value="PYP-like sensor domain (PAS domain)"/>
    <property type="match status" value="2"/>
</dbReference>
<keyword evidence="10" id="KW-1185">Reference proteome</keyword>
<dbReference type="NCBIfam" id="TIGR00229">
    <property type="entry name" value="sensory_box"/>
    <property type="match status" value="2"/>
</dbReference>
<name>A0ABX1VYH4_9SPHI</name>
<comment type="catalytic activity">
    <reaction evidence="1">
        <text>ATP + protein L-histidine = ADP + protein N-phospho-L-histidine.</text>
        <dbReference type="EC" id="2.7.13.3"/>
    </reaction>
</comment>
<feature type="domain" description="Histidine kinase" evidence="6">
    <location>
        <begin position="287"/>
        <end position="500"/>
    </location>
</feature>
<comment type="caution">
    <text evidence="9">The sequence shown here is derived from an EMBL/GenBank/DDBJ whole genome shotgun (WGS) entry which is preliminary data.</text>
</comment>
<dbReference type="SMART" id="SM00387">
    <property type="entry name" value="HATPase_c"/>
    <property type="match status" value="1"/>
</dbReference>
<dbReference type="SUPFAM" id="SSF47384">
    <property type="entry name" value="Homodimeric domain of signal transducing histidine kinase"/>
    <property type="match status" value="1"/>
</dbReference>
<proteinExistence type="predicted"/>
<feature type="domain" description="PAS" evidence="7">
    <location>
        <begin position="144"/>
        <end position="198"/>
    </location>
</feature>
<dbReference type="SMART" id="SM00091">
    <property type="entry name" value="PAS"/>
    <property type="match status" value="2"/>
</dbReference>
<dbReference type="InterPro" id="IPR004358">
    <property type="entry name" value="Sig_transdc_His_kin-like_C"/>
</dbReference>
<feature type="domain" description="PAC" evidence="8">
    <location>
        <begin position="215"/>
        <end position="269"/>
    </location>
</feature>
<evidence type="ECO:0000256" key="5">
    <source>
        <dbReference type="ARBA" id="ARBA00022777"/>
    </source>
</evidence>
<evidence type="ECO:0000313" key="9">
    <source>
        <dbReference type="EMBL" id="NNU33024.1"/>
    </source>
</evidence>
<evidence type="ECO:0000259" key="8">
    <source>
        <dbReference type="PROSITE" id="PS50113"/>
    </source>
</evidence>
<dbReference type="InterPro" id="IPR036890">
    <property type="entry name" value="HATPase_C_sf"/>
</dbReference>
<dbReference type="InterPro" id="IPR000700">
    <property type="entry name" value="PAS-assoc_C"/>
</dbReference>
<dbReference type="EMBL" id="JABFCR010000001">
    <property type="protein sequence ID" value="NNU33024.1"/>
    <property type="molecule type" value="Genomic_DNA"/>
</dbReference>
<evidence type="ECO:0000313" key="10">
    <source>
        <dbReference type="Proteomes" id="UP000566071"/>
    </source>
</evidence>
<feature type="domain" description="PAS" evidence="7">
    <location>
        <begin position="22"/>
        <end position="77"/>
    </location>
</feature>
<reference evidence="9 10" key="1">
    <citation type="submission" date="2020-05" db="EMBL/GenBank/DDBJ databases">
        <authorList>
            <person name="Khan S.A."/>
            <person name="Jeon C.O."/>
            <person name="Chun B.H."/>
        </authorList>
    </citation>
    <scope>NUCLEOTIDE SEQUENCE [LARGE SCALE GENOMIC DNA]</scope>
    <source>
        <strain evidence="9 10">S1162</strain>
    </source>
</reference>
<dbReference type="SMART" id="SM00086">
    <property type="entry name" value="PAC"/>
    <property type="match status" value="2"/>
</dbReference>
<dbReference type="PROSITE" id="PS50113">
    <property type="entry name" value="PAC"/>
    <property type="match status" value="2"/>
</dbReference>
<dbReference type="InterPro" id="IPR003594">
    <property type="entry name" value="HATPase_dom"/>
</dbReference>
<evidence type="ECO:0000259" key="7">
    <source>
        <dbReference type="PROSITE" id="PS50112"/>
    </source>
</evidence>
<dbReference type="InterPro" id="IPR005467">
    <property type="entry name" value="His_kinase_dom"/>
</dbReference>
<dbReference type="Gene3D" id="3.30.565.10">
    <property type="entry name" value="Histidine kinase-like ATPase, C-terminal domain"/>
    <property type="match status" value="1"/>
</dbReference>
<dbReference type="InterPro" id="IPR036097">
    <property type="entry name" value="HisK_dim/P_sf"/>
</dbReference>
<dbReference type="Pfam" id="PF00512">
    <property type="entry name" value="HisKA"/>
    <property type="match status" value="1"/>
</dbReference>
<keyword evidence="4" id="KW-0808">Transferase</keyword>
<dbReference type="Proteomes" id="UP000566071">
    <property type="component" value="Unassembled WGS sequence"/>
</dbReference>
<dbReference type="InterPro" id="IPR001610">
    <property type="entry name" value="PAC"/>
</dbReference>
<keyword evidence="5" id="KW-0418">Kinase</keyword>
<evidence type="ECO:0000259" key="6">
    <source>
        <dbReference type="PROSITE" id="PS50109"/>
    </source>
</evidence>
<accession>A0ABX1VYH4</accession>